<feature type="transmembrane region" description="Helical" evidence="6">
    <location>
        <begin position="113"/>
        <end position="132"/>
    </location>
</feature>
<reference evidence="8 9" key="1">
    <citation type="submission" date="2019-02" db="EMBL/GenBank/DDBJ databases">
        <title>Marinobacter halodurans sp. nov., a marine bacterium isolated from sea tidal flat.</title>
        <authorList>
            <person name="Yoo Y."/>
            <person name="Lee D.W."/>
            <person name="Kim B.S."/>
            <person name="Kim J.-J."/>
        </authorList>
    </citation>
    <scope>NUCLEOTIDE SEQUENCE [LARGE SCALE GENOMIC DNA]</scope>
    <source>
        <strain evidence="8 9">YJ-S3-2</strain>
    </source>
</reference>
<feature type="domain" description="ABC transmembrane type-1" evidence="7">
    <location>
        <begin position="183"/>
        <end position="378"/>
    </location>
</feature>
<name>A0ABY1ZHJ6_9GAMM</name>
<dbReference type="SUPFAM" id="SSF161098">
    <property type="entry name" value="MetI-like"/>
    <property type="match status" value="1"/>
</dbReference>
<keyword evidence="5 6" id="KW-0472">Membrane</keyword>
<feature type="transmembrane region" description="Helical" evidence="6">
    <location>
        <begin position="49"/>
        <end position="71"/>
    </location>
</feature>
<dbReference type="PANTHER" id="PTHR30177:SF30">
    <property type="entry name" value="GLYCINE BETAINE UPTAKE SYSTEM PERMEASE PROTEIN YEHY"/>
    <property type="match status" value="1"/>
</dbReference>
<keyword evidence="4 6" id="KW-1133">Transmembrane helix</keyword>
<dbReference type="PROSITE" id="PS50928">
    <property type="entry name" value="ABC_TM1"/>
    <property type="match status" value="1"/>
</dbReference>
<evidence type="ECO:0000313" key="9">
    <source>
        <dbReference type="Proteomes" id="UP000313645"/>
    </source>
</evidence>
<dbReference type="CDD" id="cd06261">
    <property type="entry name" value="TM_PBP2"/>
    <property type="match status" value="1"/>
</dbReference>
<feature type="transmembrane region" description="Helical" evidence="6">
    <location>
        <begin position="359"/>
        <end position="385"/>
    </location>
</feature>
<keyword evidence="3 6" id="KW-0812">Transmembrane</keyword>
<dbReference type="InterPro" id="IPR035906">
    <property type="entry name" value="MetI-like_sf"/>
</dbReference>
<comment type="caution">
    <text evidence="8">The sequence shown here is derived from an EMBL/GenBank/DDBJ whole genome shotgun (WGS) entry which is preliminary data.</text>
</comment>
<evidence type="ECO:0000259" key="7">
    <source>
        <dbReference type="PROSITE" id="PS50928"/>
    </source>
</evidence>
<evidence type="ECO:0000256" key="4">
    <source>
        <dbReference type="ARBA" id="ARBA00022989"/>
    </source>
</evidence>
<evidence type="ECO:0000256" key="5">
    <source>
        <dbReference type="ARBA" id="ARBA00023136"/>
    </source>
</evidence>
<dbReference type="InterPro" id="IPR051204">
    <property type="entry name" value="ABC_transp_perm/SBD"/>
</dbReference>
<dbReference type="EMBL" id="SJDL01000045">
    <property type="protein sequence ID" value="TBW48846.1"/>
    <property type="molecule type" value="Genomic_DNA"/>
</dbReference>
<feature type="transmembrane region" description="Helical" evidence="6">
    <location>
        <begin position="144"/>
        <end position="163"/>
    </location>
</feature>
<evidence type="ECO:0000256" key="6">
    <source>
        <dbReference type="RuleBase" id="RU363032"/>
    </source>
</evidence>
<sequence>MSLSSLDEPPNRVITALGLLALVLVWVLDLGTVQPNRIVSGTGYGLFDAAGWFGAVTVSVGLCALMALAILPLRRRYALLGVLLTLALTALPDLLVVFTSAHLPRESPYARTAVGAGFWSLLFLLVLMLIEVVGRLRLGRRGQLGILVVILAGWALLVRQGGLDSLSLMREFESRPDEFLQALRAHLALALGAVAISFVLAFALVLKMMRSEGWRRPVFGVVSFLQTIPSLALFGLLIAPLSALTAAFPVLQGLGIRGIGWAPALLALIAYSLLPMVRNTFVALTEVPEAVIDAGRGMGMTERQLFLQARLPLAMPVIIEGVRITTIQAMGLTAVAALIGAGGFGTFIFQGLGQAAMDLVLLGALPTIGLALAADVVLSALATALQPRPAAVLQHKRTSSG</sequence>
<proteinExistence type="inferred from homology"/>
<comment type="similarity">
    <text evidence="6">Belongs to the binding-protein-dependent transport system permease family.</text>
</comment>
<evidence type="ECO:0000256" key="2">
    <source>
        <dbReference type="ARBA" id="ARBA00022448"/>
    </source>
</evidence>
<dbReference type="PANTHER" id="PTHR30177">
    <property type="entry name" value="GLYCINE BETAINE/L-PROLINE TRANSPORT SYSTEM PERMEASE PROTEIN PROW"/>
    <property type="match status" value="1"/>
</dbReference>
<comment type="subcellular location">
    <subcellularLocation>
        <location evidence="1 6">Cell membrane</location>
        <topology evidence="1 6">Multi-pass membrane protein</topology>
    </subcellularLocation>
</comment>
<evidence type="ECO:0000256" key="3">
    <source>
        <dbReference type="ARBA" id="ARBA00022692"/>
    </source>
</evidence>
<gene>
    <name evidence="8" type="ORF">EZI54_20560</name>
</gene>
<keyword evidence="2 6" id="KW-0813">Transport</keyword>
<feature type="transmembrane region" description="Helical" evidence="6">
    <location>
        <begin position="218"/>
        <end position="248"/>
    </location>
</feature>
<dbReference type="Gene3D" id="1.10.3720.10">
    <property type="entry name" value="MetI-like"/>
    <property type="match status" value="1"/>
</dbReference>
<evidence type="ECO:0000313" key="8">
    <source>
        <dbReference type="EMBL" id="TBW48846.1"/>
    </source>
</evidence>
<keyword evidence="9" id="KW-1185">Reference proteome</keyword>
<feature type="transmembrane region" description="Helical" evidence="6">
    <location>
        <begin position="183"/>
        <end position="206"/>
    </location>
</feature>
<accession>A0ABY1ZHJ6</accession>
<dbReference type="InterPro" id="IPR000515">
    <property type="entry name" value="MetI-like"/>
</dbReference>
<organism evidence="8 9">
    <name type="scientific">Marinobacter halodurans</name>
    <dbReference type="NCBI Taxonomy" id="2528979"/>
    <lineage>
        <taxon>Bacteria</taxon>
        <taxon>Pseudomonadati</taxon>
        <taxon>Pseudomonadota</taxon>
        <taxon>Gammaproteobacteria</taxon>
        <taxon>Pseudomonadales</taxon>
        <taxon>Marinobacteraceae</taxon>
        <taxon>Marinobacter</taxon>
    </lineage>
</organism>
<feature type="transmembrane region" description="Helical" evidence="6">
    <location>
        <begin position="78"/>
        <end position="101"/>
    </location>
</feature>
<dbReference type="Proteomes" id="UP000313645">
    <property type="component" value="Unassembled WGS sequence"/>
</dbReference>
<feature type="transmembrane region" description="Helical" evidence="6">
    <location>
        <begin position="254"/>
        <end position="274"/>
    </location>
</feature>
<feature type="transmembrane region" description="Helical" evidence="6">
    <location>
        <begin position="12"/>
        <end position="29"/>
    </location>
</feature>
<evidence type="ECO:0000256" key="1">
    <source>
        <dbReference type="ARBA" id="ARBA00004651"/>
    </source>
</evidence>
<protein>
    <submittedName>
        <fullName evidence="8">ABC transporter permease</fullName>
    </submittedName>
</protein>
<dbReference type="Pfam" id="PF00528">
    <property type="entry name" value="BPD_transp_1"/>
    <property type="match status" value="1"/>
</dbReference>
<feature type="transmembrane region" description="Helical" evidence="6">
    <location>
        <begin position="332"/>
        <end position="353"/>
    </location>
</feature>